<evidence type="ECO:0000313" key="4">
    <source>
        <dbReference type="Proteomes" id="UP000276133"/>
    </source>
</evidence>
<feature type="chain" id="PRO_5017971641" description="Alpha/beta hydrolase fold-5 domain-containing protein" evidence="1">
    <location>
        <begin position="20"/>
        <end position="507"/>
    </location>
</feature>
<evidence type="ECO:0000256" key="1">
    <source>
        <dbReference type="SAM" id="SignalP"/>
    </source>
</evidence>
<dbReference type="SUPFAM" id="SSF53474">
    <property type="entry name" value="alpha/beta-Hydrolases"/>
    <property type="match status" value="1"/>
</dbReference>
<dbReference type="InterPro" id="IPR029059">
    <property type="entry name" value="AB_hydrolase_5"/>
</dbReference>
<dbReference type="OrthoDB" id="188124at2759"/>
<name>A0A3M7QJU3_BRAPC</name>
<dbReference type="AlphaFoldDB" id="A0A3M7QJU3"/>
<proteinExistence type="predicted"/>
<dbReference type="Proteomes" id="UP000276133">
    <property type="component" value="Unassembled WGS sequence"/>
</dbReference>
<evidence type="ECO:0000259" key="2">
    <source>
        <dbReference type="Pfam" id="PF12695"/>
    </source>
</evidence>
<keyword evidence="1" id="KW-0732">Signal</keyword>
<dbReference type="EMBL" id="REGN01005874">
    <property type="protein sequence ID" value="RNA11717.1"/>
    <property type="molecule type" value="Genomic_DNA"/>
</dbReference>
<dbReference type="InterPro" id="IPR029058">
    <property type="entry name" value="AB_hydrolase_fold"/>
</dbReference>
<dbReference type="GO" id="GO:0016787">
    <property type="term" value="F:hydrolase activity"/>
    <property type="evidence" value="ECO:0007669"/>
    <property type="project" value="InterPro"/>
</dbReference>
<sequence>MNFLACLAVLINTFFIIEGNIVIPPSKTSGTEIGLIFVQGAEIPAQNYQKFAIQLQSKFNGKLWIVLTEFPLNTPEPLLVNSVMSSAYDALRKSGFQFDQKTPFFFGAHSLGGIIIQDYLLKNVAQLPFQFSGLVLEGSFITRSNLNKIPPSFPAILTLGGELDGLARLTRMAESFYHNNQDSSLKESITLVVDGMNHFQFIGDGERTPTIVKNDIQPEISDEQARDSITSIINSYMNIRIDRPSQKDITLVNQFIKSTSQLVGPLVDGLDLEGFYHFNTPCSQSKQPNCTQGSQWSQFAQEYMVGLASADINVFNTLRTLVSIPEYFPTISNCSKVSTCILNISTYTQNIYSALDGLDNGLFPIAASEARSKLVSRQAGMEAYFHKKFDFNKTDSESICSQINQEAVNWALKVAPVNTLKRYLDKGKQLVIADDPGSEKTGLQWVYTPLKFEETKNSNNRTIVIVSSPNLRTPSDYAIKSFAGVHYCKLLSPARAVEWIYIDSVKP</sequence>
<keyword evidence="4" id="KW-1185">Reference proteome</keyword>
<accession>A0A3M7QJU3</accession>
<dbReference type="STRING" id="10195.A0A3M7QJU3"/>
<reference evidence="3 4" key="1">
    <citation type="journal article" date="2018" name="Sci. Rep.">
        <title>Genomic signatures of local adaptation to the degree of environmental predictability in rotifers.</title>
        <authorList>
            <person name="Franch-Gras L."/>
            <person name="Hahn C."/>
            <person name="Garcia-Roger E.M."/>
            <person name="Carmona M.J."/>
            <person name="Serra M."/>
            <person name="Gomez A."/>
        </authorList>
    </citation>
    <scope>NUCLEOTIDE SEQUENCE [LARGE SCALE GENOMIC DNA]</scope>
    <source>
        <strain evidence="3">HYR1</strain>
    </source>
</reference>
<organism evidence="3 4">
    <name type="scientific">Brachionus plicatilis</name>
    <name type="common">Marine rotifer</name>
    <name type="synonym">Brachionus muelleri</name>
    <dbReference type="NCBI Taxonomy" id="10195"/>
    <lineage>
        <taxon>Eukaryota</taxon>
        <taxon>Metazoa</taxon>
        <taxon>Spiralia</taxon>
        <taxon>Gnathifera</taxon>
        <taxon>Rotifera</taxon>
        <taxon>Eurotatoria</taxon>
        <taxon>Monogononta</taxon>
        <taxon>Pseudotrocha</taxon>
        <taxon>Ploima</taxon>
        <taxon>Brachionidae</taxon>
        <taxon>Brachionus</taxon>
    </lineage>
</organism>
<protein>
    <recommendedName>
        <fullName evidence="2">Alpha/beta hydrolase fold-5 domain-containing protein</fullName>
    </recommendedName>
</protein>
<feature type="domain" description="Alpha/beta hydrolase fold-5" evidence="2">
    <location>
        <begin position="34"/>
        <end position="206"/>
    </location>
</feature>
<evidence type="ECO:0000313" key="3">
    <source>
        <dbReference type="EMBL" id="RNA11717.1"/>
    </source>
</evidence>
<dbReference type="Pfam" id="PF12695">
    <property type="entry name" value="Abhydrolase_5"/>
    <property type="match status" value="1"/>
</dbReference>
<gene>
    <name evidence="3" type="ORF">BpHYR1_034169</name>
</gene>
<comment type="caution">
    <text evidence="3">The sequence shown here is derived from an EMBL/GenBank/DDBJ whole genome shotgun (WGS) entry which is preliminary data.</text>
</comment>
<feature type="signal peptide" evidence="1">
    <location>
        <begin position="1"/>
        <end position="19"/>
    </location>
</feature>